<protein>
    <recommendedName>
        <fullName evidence="4">Ecp2 effector protein domain-containing protein</fullName>
    </recommendedName>
</protein>
<comment type="caution">
    <text evidence="2">The sequence shown here is derived from an EMBL/GenBank/DDBJ whole genome shotgun (WGS) entry which is preliminary data.</text>
</comment>
<evidence type="ECO:0000313" key="3">
    <source>
        <dbReference type="Proteomes" id="UP001301958"/>
    </source>
</evidence>
<feature type="chain" id="PRO_5042857996" description="Ecp2 effector protein domain-containing protein" evidence="1">
    <location>
        <begin position="22"/>
        <end position="256"/>
    </location>
</feature>
<organism evidence="2 3">
    <name type="scientific">Podospora fimiseda</name>
    <dbReference type="NCBI Taxonomy" id="252190"/>
    <lineage>
        <taxon>Eukaryota</taxon>
        <taxon>Fungi</taxon>
        <taxon>Dikarya</taxon>
        <taxon>Ascomycota</taxon>
        <taxon>Pezizomycotina</taxon>
        <taxon>Sordariomycetes</taxon>
        <taxon>Sordariomycetidae</taxon>
        <taxon>Sordariales</taxon>
        <taxon>Podosporaceae</taxon>
        <taxon>Podospora</taxon>
    </lineage>
</organism>
<dbReference type="Proteomes" id="UP001301958">
    <property type="component" value="Unassembled WGS sequence"/>
</dbReference>
<evidence type="ECO:0000313" key="2">
    <source>
        <dbReference type="EMBL" id="KAK4229202.1"/>
    </source>
</evidence>
<sequence length="256" mass="28523">MVNLKLLSLAITTAIIPPALAAAPEAAAALLIDILNKDPWYCKLPFFCKTLKDPKPKDPWPKIDVKASYETINATRLRDAVQCLRNFCERREDLAKDGGKARCYTRHLDGGDVAAWVCNPSHAPMVCTSRLIDFVLQSQVEETGKQGALYSGGMTWYSADKHHHLLFGFDSFCSGNSGDMCGKYRDTVHFCDDVIDMGGDWKKNFLNGDVEPKAVYRLRSPVQFEDWNNGFESKGFNSTPIIVNGPEGYNNGPYMV</sequence>
<gene>
    <name evidence="2" type="ORF">QBC38DRAFT_472867</name>
</gene>
<proteinExistence type="predicted"/>
<accession>A0AAN7H2N0</accession>
<dbReference type="AlphaFoldDB" id="A0AAN7H2N0"/>
<reference evidence="2" key="1">
    <citation type="journal article" date="2023" name="Mol. Phylogenet. Evol.">
        <title>Genome-scale phylogeny and comparative genomics of the fungal order Sordariales.</title>
        <authorList>
            <person name="Hensen N."/>
            <person name="Bonometti L."/>
            <person name="Westerberg I."/>
            <person name="Brannstrom I.O."/>
            <person name="Guillou S."/>
            <person name="Cros-Aarteil S."/>
            <person name="Calhoun S."/>
            <person name="Haridas S."/>
            <person name="Kuo A."/>
            <person name="Mondo S."/>
            <person name="Pangilinan J."/>
            <person name="Riley R."/>
            <person name="LaButti K."/>
            <person name="Andreopoulos B."/>
            <person name="Lipzen A."/>
            <person name="Chen C."/>
            <person name="Yan M."/>
            <person name="Daum C."/>
            <person name="Ng V."/>
            <person name="Clum A."/>
            <person name="Steindorff A."/>
            <person name="Ohm R.A."/>
            <person name="Martin F."/>
            <person name="Silar P."/>
            <person name="Natvig D.O."/>
            <person name="Lalanne C."/>
            <person name="Gautier V."/>
            <person name="Ament-Velasquez S.L."/>
            <person name="Kruys A."/>
            <person name="Hutchinson M.I."/>
            <person name="Powell A.J."/>
            <person name="Barry K."/>
            <person name="Miller A.N."/>
            <person name="Grigoriev I.V."/>
            <person name="Debuchy R."/>
            <person name="Gladieux P."/>
            <person name="Hiltunen Thoren M."/>
            <person name="Johannesson H."/>
        </authorList>
    </citation>
    <scope>NUCLEOTIDE SEQUENCE</scope>
    <source>
        <strain evidence="2">CBS 990.96</strain>
    </source>
</reference>
<feature type="signal peptide" evidence="1">
    <location>
        <begin position="1"/>
        <end position="21"/>
    </location>
</feature>
<evidence type="ECO:0008006" key="4">
    <source>
        <dbReference type="Google" id="ProtNLM"/>
    </source>
</evidence>
<evidence type="ECO:0000256" key="1">
    <source>
        <dbReference type="SAM" id="SignalP"/>
    </source>
</evidence>
<keyword evidence="3" id="KW-1185">Reference proteome</keyword>
<keyword evidence="1" id="KW-0732">Signal</keyword>
<name>A0AAN7H2N0_9PEZI</name>
<reference evidence="2" key="2">
    <citation type="submission" date="2023-05" db="EMBL/GenBank/DDBJ databases">
        <authorList>
            <consortium name="Lawrence Berkeley National Laboratory"/>
            <person name="Steindorff A."/>
            <person name="Hensen N."/>
            <person name="Bonometti L."/>
            <person name="Westerberg I."/>
            <person name="Brannstrom I.O."/>
            <person name="Guillou S."/>
            <person name="Cros-Aarteil S."/>
            <person name="Calhoun S."/>
            <person name="Haridas S."/>
            <person name="Kuo A."/>
            <person name="Mondo S."/>
            <person name="Pangilinan J."/>
            <person name="Riley R."/>
            <person name="Labutti K."/>
            <person name="Andreopoulos B."/>
            <person name="Lipzen A."/>
            <person name="Chen C."/>
            <person name="Yanf M."/>
            <person name="Daum C."/>
            <person name="Ng V."/>
            <person name="Clum A."/>
            <person name="Ohm R."/>
            <person name="Martin F."/>
            <person name="Silar P."/>
            <person name="Natvig D."/>
            <person name="Lalanne C."/>
            <person name="Gautier V."/>
            <person name="Ament-Velasquez S.L."/>
            <person name="Kruys A."/>
            <person name="Hutchinson M.I."/>
            <person name="Powell A.J."/>
            <person name="Barry K."/>
            <person name="Miller A.N."/>
            <person name="Grigoriev I.V."/>
            <person name="Debuchy R."/>
            <person name="Gladieux P."/>
            <person name="Thoren M.H."/>
            <person name="Johannesson H."/>
        </authorList>
    </citation>
    <scope>NUCLEOTIDE SEQUENCE</scope>
    <source>
        <strain evidence="2">CBS 990.96</strain>
    </source>
</reference>
<dbReference type="EMBL" id="MU865310">
    <property type="protein sequence ID" value="KAK4229202.1"/>
    <property type="molecule type" value="Genomic_DNA"/>
</dbReference>